<gene>
    <name evidence="2" type="primary">Cnig_chr_IV.g12699</name>
    <name evidence="2" type="ORF">B9Z55_012699</name>
</gene>
<evidence type="ECO:0000313" key="2">
    <source>
        <dbReference type="EMBL" id="PIC32326.1"/>
    </source>
</evidence>
<keyword evidence="1" id="KW-0812">Transmembrane</keyword>
<keyword evidence="1" id="KW-0472">Membrane</keyword>
<reference evidence="3" key="1">
    <citation type="submission" date="2017-10" db="EMBL/GenBank/DDBJ databases">
        <title>Rapid genome shrinkage in a self-fertile nematode reveals novel sperm competition proteins.</title>
        <authorList>
            <person name="Yin D."/>
            <person name="Schwarz E.M."/>
            <person name="Thomas C.G."/>
            <person name="Felde R.L."/>
            <person name="Korf I.F."/>
            <person name="Cutter A.D."/>
            <person name="Schartner C.M."/>
            <person name="Ralston E.J."/>
            <person name="Meyer B.J."/>
            <person name="Haag E.S."/>
        </authorList>
    </citation>
    <scope>NUCLEOTIDE SEQUENCE [LARGE SCALE GENOMIC DNA]</scope>
    <source>
        <strain evidence="3">JU1422</strain>
    </source>
</reference>
<comment type="caution">
    <text evidence="2">The sequence shown here is derived from an EMBL/GenBank/DDBJ whole genome shotgun (WGS) entry which is preliminary data.</text>
</comment>
<accession>A0A2G5TZG5</accession>
<proteinExistence type="predicted"/>
<keyword evidence="3" id="KW-1185">Reference proteome</keyword>
<dbReference type="AlphaFoldDB" id="A0A2G5TZG5"/>
<evidence type="ECO:0000313" key="3">
    <source>
        <dbReference type="Proteomes" id="UP000230233"/>
    </source>
</evidence>
<dbReference type="Proteomes" id="UP000230233">
    <property type="component" value="Chromosome IV"/>
</dbReference>
<feature type="transmembrane region" description="Helical" evidence="1">
    <location>
        <begin position="20"/>
        <end position="46"/>
    </location>
</feature>
<dbReference type="EMBL" id="PDUG01000004">
    <property type="protein sequence ID" value="PIC32326.1"/>
    <property type="molecule type" value="Genomic_DNA"/>
</dbReference>
<name>A0A2G5TZG5_9PELO</name>
<keyword evidence="1" id="KW-1133">Transmembrane helix</keyword>
<evidence type="ECO:0000256" key="1">
    <source>
        <dbReference type="SAM" id="Phobius"/>
    </source>
</evidence>
<protein>
    <submittedName>
        <fullName evidence="2">Uncharacterized protein</fullName>
    </submittedName>
</protein>
<sequence>MCFVSVFTKNSSNFAKIYLFWVFLPRILSFFTIFSRVRAVLSSYFVGRLNMLVFRRNICDFDCRCQMRRFFDGTLPKTPSDIDLEQS</sequence>
<organism evidence="2 3">
    <name type="scientific">Caenorhabditis nigoni</name>
    <dbReference type="NCBI Taxonomy" id="1611254"/>
    <lineage>
        <taxon>Eukaryota</taxon>
        <taxon>Metazoa</taxon>
        <taxon>Ecdysozoa</taxon>
        <taxon>Nematoda</taxon>
        <taxon>Chromadorea</taxon>
        <taxon>Rhabditida</taxon>
        <taxon>Rhabditina</taxon>
        <taxon>Rhabditomorpha</taxon>
        <taxon>Rhabditoidea</taxon>
        <taxon>Rhabditidae</taxon>
        <taxon>Peloderinae</taxon>
        <taxon>Caenorhabditis</taxon>
    </lineage>
</organism>